<dbReference type="InterPro" id="IPR000086">
    <property type="entry name" value="NUDIX_hydrolase_dom"/>
</dbReference>
<evidence type="ECO:0000313" key="6">
    <source>
        <dbReference type="Proteomes" id="UP000006854"/>
    </source>
</evidence>
<dbReference type="Proteomes" id="UP000006854">
    <property type="component" value="Chromosome"/>
</dbReference>
<dbReference type="STRING" id="953739.SVEN_0420"/>
<evidence type="ECO:0000259" key="4">
    <source>
        <dbReference type="PROSITE" id="PS51462"/>
    </source>
</evidence>
<sequence>MTRGGAGVREAAYAARRGVRVGRTEAWRARLRGPGPSATLVGMPDKRSAGLLVFRRTTAGGVEVLIGHMGGPFWASREQSAWSIPKGEYEPDETPEAAASREFQEELGLPAPEGEWWDLGESRQRNGKLVTVWAVEGDLDPDRIVPGTFTMEWPPRSGVQGEFPEIDRVDWFSPEAARPLLVEGQRVFLERLEARLDGQG</sequence>
<proteinExistence type="inferred from homology"/>
<keyword evidence="6" id="KW-1185">Reference proteome</keyword>
<dbReference type="InterPro" id="IPR015797">
    <property type="entry name" value="NUDIX_hydrolase-like_dom_sf"/>
</dbReference>
<dbReference type="SUPFAM" id="SSF55811">
    <property type="entry name" value="Nudix"/>
    <property type="match status" value="1"/>
</dbReference>
<keyword evidence="2 3" id="KW-0378">Hydrolase</keyword>
<accession>F2R715</accession>
<evidence type="ECO:0000256" key="2">
    <source>
        <dbReference type="ARBA" id="ARBA00022801"/>
    </source>
</evidence>
<dbReference type="PANTHER" id="PTHR21340">
    <property type="entry name" value="DIADENOSINE 5,5-P1,P4-TETRAPHOSPHATE PYROPHOSPHOHYDROLASE MUTT"/>
    <property type="match status" value="1"/>
</dbReference>
<dbReference type="InterPro" id="IPR051325">
    <property type="entry name" value="Nudix_hydrolase_domain"/>
</dbReference>
<evidence type="ECO:0000256" key="1">
    <source>
        <dbReference type="ARBA" id="ARBA00005582"/>
    </source>
</evidence>
<dbReference type="KEGG" id="sve:SVEN_0420"/>
<dbReference type="EMBL" id="FR845719">
    <property type="protein sequence ID" value="CCA53707.1"/>
    <property type="molecule type" value="Genomic_DNA"/>
</dbReference>
<name>F2R715_STRVP</name>
<dbReference type="Pfam" id="PF00293">
    <property type="entry name" value="NUDIX"/>
    <property type="match status" value="1"/>
</dbReference>
<dbReference type="AlphaFoldDB" id="F2R715"/>
<organism evidence="5 6">
    <name type="scientific">Streptomyces venezuelae (strain ATCC 10712 / CBS 650.69 / DSM 40230 / JCM 4526 / NBRC 13096 / PD 04745)</name>
    <dbReference type="NCBI Taxonomy" id="953739"/>
    <lineage>
        <taxon>Bacteria</taxon>
        <taxon>Bacillati</taxon>
        <taxon>Actinomycetota</taxon>
        <taxon>Actinomycetes</taxon>
        <taxon>Kitasatosporales</taxon>
        <taxon>Streptomycetaceae</taxon>
        <taxon>Streptomyces</taxon>
    </lineage>
</organism>
<dbReference type="PATRIC" id="fig|953739.5.peg.5988"/>
<comment type="similarity">
    <text evidence="1 3">Belongs to the Nudix hydrolase family.</text>
</comment>
<feature type="domain" description="Nudix hydrolase" evidence="4">
    <location>
        <begin position="44"/>
        <end position="194"/>
    </location>
</feature>
<dbReference type="GO" id="GO:0004081">
    <property type="term" value="F:bis(5'-nucleosyl)-tetraphosphatase (asymmetrical) activity"/>
    <property type="evidence" value="ECO:0007669"/>
    <property type="project" value="TreeGrafter"/>
</dbReference>
<evidence type="ECO:0000256" key="3">
    <source>
        <dbReference type="RuleBase" id="RU003476"/>
    </source>
</evidence>
<dbReference type="PROSITE" id="PS00893">
    <property type="entry name" value="NUDIX_BOX"/>
    <property type="match status" value="1"/>
</dbReference>
<dbReference type="HOGENOM" id="CLU_118065_0_0_11"/>
<protein>
    <submittedName>
        <fullName evidence="5">Putative MutT protein</fullName>
    </submittedName>
</protein>
<dbReference type="PROSITE" id="PS51462">
    <property type="entry name" value="NUDIX"/>
    <property type="match status" value="1"/>
</dbReference>
<dbReference type="GO" id="GO:0006167">
    <property type="term" value="P:AMP biosynthetic process"/>
    <property type="evidence" value="ECO:0007669"/>
    <property type="project" value="TreeGrafter"/>
</dbReference>
<dbReference type="eggNOG" id="COG4119">
    <property type="taxonomic scope" value="Bacteria"/>
</dbReference>
<dbReference type="InterPro" id="IPR020084">
    <property type="entry name" value="NUDIX_hydrolase_CS"/>
</dbReference>
<reference evidence="5 6" key="1">
    <citation type="journal article" date="2011" name="BMC Genomics">
        <title>Genome-wide analysis of the role of GlnR in Streptomyces venezuelae provides new insights into global nitrogen regulation in actinomycetes.</title>
        <authorList>
            <person name="Pullan S.T."/>
            <person name="Bibb M.J."/>
            <person name="Merrick M."/>
        </authorList>
    </citation>
    <scope>NUCLEOTIDE SEQUENCE [LARGE SCALE GENOMIC DNA]</scope>
    <source>
        <strain evidence="6">ATCC 10712 / CBS 650.69 / DSM 40230 / JCM 4526 / NBRC 13096 / PD 04745</strain>
    </source>
</reference>
<dbReference type="Gene3D" id="3.90.79.10">
    <property type="entry name" value="Nucleoside Triphosphate Pyrophosphohydrolase"/>
    <property type="match status" value="1"/>
</dbReference>
<dbReference type="PANTHER" id="PTHR21340:SF7">
    <property type="entry name" value="NUDIX HYDROLASE DOMAIN-CONTAINING PROTEIN"/>
    <property type="match status" value="1"/>
</dbReference>
<evidence type="ECO:0000313" key="5">
    <source>
        <dbReference type="EMBL" id="CCA53707.1"/>
    </source>
</evidence>
<dbReference type="CDD" id="cd04662">
    <property type="entry name" value="NUDIX_Hydrolase"/>
    <property type="match status" value="1"/>
</dbReference>
<dbReference type="InterPro" id="IPR020476">
    <property type="entry name" value="Nudix_hydrolase"/>
</dbReference>
<dbReference type="PRINTS" id="PR00502">
    <property type="entry name" value="NUDIXFAMILY"/>
</dbReference>
<gene>
    <name evidence="5" type="ordered locus">SVEN_0420</name>
</gene>
<dbReference type="GO" id="GO:0006754">
    <property type="term" value="P:ATP biosynthetic process"/>
    <property type="evidence" value="ECO:0007669"/>
    <property type="project" value="TreeGrafter"/>
</dbReference>